<gene>
    <name evidence="2" type="ORF">GIL414_LOCUS87108</name>
    <name evidence="3" type="ORF">SMN809_LOCUS85922</name>
    <name evidence="1" type="ORF">UXM345_LOCUS14114</name>
</gene>
<dbReference type="EMBL" id="CAJOBI010367749">
    <property type="protein sequence ID" value="CAF5228808.1"/>
    <property type="molecule type" value="Genomic_DNA"/>
</dbReference>
<proteinExistence type="predicted"/>
<comment type="caution">
    <text evidence="1">The sequence shown here is derived from an EMBL/GenBank/DDBJ whole genome shotgun (WGS) entry which is preliminary data.</text>
</comment>
<dbReference type="AlphaFoldDB" id="A0A819LPS3"/>
<feature type="non-terminal residue" evidence="1">
    <location>
        <position position="62"/>
    </location>
</feature>
<accession>A0A819LPS3</accession>
<dbReference type="Proteomes" id="UP000663842">
    <property type="component" value="Unassembled WGS sequence"/>
</dbReference>
<organism evidence="1 4">
    <name type="scientific">Rotaria magnacalcarata</name>
    <dbReference type="NCBI Taxonomy" id="392030"/>
    <lineage>
        <taxon>Eukaryota</taxon>
        <taxon>Metazoa</taxon>
        <taxon>Spiralia</taxon>
        <taxon>Gnathifera</taxon>
        <taxon>Rotifera</taxon>
        <taxon>Eurotatoria</taxon>
        <taxon>Bdelloidea</taxon>
        <taxon>Philodinida</taxon>
        <taxon>Philodinidae</taxon>
        <taxon>Rotaria</taxon>
    </lineage>
</organism>
<dbReference type="EMBL" id="CAJOBJ010378225">
    <property type="protein sequence ID" value="CAF5226418.1"/>
    <property type="molecule type" value="Genomic_DNA"/>
</dbReference>
<name>A0A819LPS3_9BILA</name>
<dbReference type="Proteomes" id="UP000676336">
    <property type="component" value="Unassembled WGS sequence"/>
</dbReference>
<dbReference type="Proteomes" id="UP000681720">
    <property type="component" value="Unassembled WGS sequence"/>
</dbReference>
<evidence type="ECO:0000313" key="1">
    <source>
        <dbReference type="EMBL" id="CAF3964425.1"/>
    </source>
</evidence>
<evidence type="ECO:0000313" key="2">
    <source>
        <dbReference type="EMBL" id="CAF5226418.1"/>
    </source>
</evidence>
<protein>
    <submittedName>
        <fullName evidence="1">Uncharacterized protein</fullName>
    </submittedName>
</protein>
<dbReference type="EMBL" id="CAJOBF010001575">
    <property type="protein sequence ID" value="CAF3964425.1"/>
    <property type="molecule type" value="Genomic_DNA"/>
</dbReference>
<evidence type="ECO:0000313" key="4">
    <source>
        <dbReference type="Proteomes" id="UP000663842"/>
    </source>
</evidence>
<sequence>MNRIPGLSLRSTINGEIEGIDYDQFEEYTHDYIELQRDFYATLNLKPSSANELLTKQKRVHS</sequence>
<reference evidence="1" key="1">
    <citation type="submission" date="2021-02" db="EMBL/GenBank/DDBJ databases">
        <authorList>
            <person name="Nowell W R."/>
        </authorList>
    </citation>
    <scope>NUCLEOTIDE SEQUENCE</scope>
</reference>
<evidence type="ECO:0000313" key="3">
    <source>
        <dbReference type="EMBL" id="CAF5228808.1"/>
    </source>
</evidence>